<evidence type="ECO:0000313" key="2">
    <source>
        <dbReference type="EMBL" id="MPC64324.1"/>
    </source>
</evidence>
<gene>
    <name evidence="2" type="ORF">E2C01_058436</name>
</gene>
<accession>A0A5B7H642</accession>
<comment type="caution">
    <text evidence="2">The sequence shown here is derived from an EMBL/GenBank/DDBJ whole genome shotgun (WGS) entry which is preliminary data.</text>
</comment>
<dbReference type="Proteomes" id="UP000324222">
    <property type="component" value="Unassembled WGS sequence"/>
</dbReference>
<sequence length="78" mass="8784">MATRKKPNEELSHNELVTCPSDAHHAETDRHKDLHSHRSSSVDGVRGVAPPPKSCHQRKDLYTSRQGSVTTYRSMYGL</sequence>
<feature type="compositionally biased region" description="Basic and acidic residues" evidence="1">
    <location>
        <begin position="1"/>
        <end position="13"/>
    </location>
</feature>
<dbReference type="AlphaFoldDB" id="A0A5B7H642"/>
<name>A0A5B7H642_PORTR</name>
<reference evidence="2 3" key="1">
    <citation type="submission" date="2019-05" db="EMBL/GenBank/DDBJ databases">
        <title>Another draft genome of Portunus trituberculatus and its Hox gene families provides insights of decapod evolution.</title>
        <authorList>
            <person name="Jeong J.-H."/>
            <person name="Song I."/>
            <person name="Kim S."/>
            <person name="Choi T."/>
            <person name="Kim D."/>
            <person name="Ryu S."/>
            <person name="Kim W."/>
        </authorList>
    </citation>
    <scope>NUCLEOTIDE SEQUENCE [LARGE SCALE GENOMIC DNA]</scope>
    <source>
        <tissue evidence="2">Muscle</tissue>
    </source>
</reference>
<protein>
    <submittedName>
        <fullName evidence="2">Uncharacterized protein</fullName>
    </submittedName>
</protein>
<proteinExistence type="predicted"/>
<organism evidence="2 3">
    <name type="scientific">Portunus trituberculatus</name>
    <name type="common">Swimming crab</name>
    <name type="synonym">Neptunus trituberculatus</name>
    <dbReference type="NCBI Taxonomy" id="210409"/>
    <lineage>
        <taxon>Eukaryota</taxon>
        <taxon>Metazoa</taxon>
        <taxon>Ecdysozoa</taxon>
        <taxon>Arthropoda</taxon>
        <taxon>Crustacea</taxon>
        <taxon>Multicrustacea</taxon>
        <taxon>Malacostraca</taxon>
        <taxon>Eumalacostraca</taxon>
        <taxon>Eucarida</taxon>
        <taxon>Decapoda</taxon>
        <taxon>Pleocyemata</taxon>
        <taxon>Brachyura</taxon>
        <taxon>Eubrachyura</taxon>
        <taxon>Portunoidea</taxon>
        <taxon>Portunidae</taxon>
        <taxon>Portuninae</taxon>
        <taxon>Portunus</taxon>
    </lineage>
</organism>
<dbReference type="EMBL" id="VSRR010021923">
    <property type="protein sequence ID" value="MPC64324.1"/>
    <property type="molecule type" value="Genomic_DNA"/>
</dbReference>
<keyword evidence="3" id="KW-1185">Reference proteome</keyword>
<feature type="region of interest" description="Disordered" evidence="1">
    <location>
        <begin position="1"/>
        <end position="78"/>
    </location>
</feature>
<evidence type="ECO:0000313" key="3">
    <source>
        <dbReference type="Proteomes" id="UP000324222"/>
    </source>
</evidence>
<evidence type="ECO:0000256" key="1">
    <source>
        <dbReference type="SAM" id="MobiDB-lite"/>
    </source>
</evidence>
<feature type="compositionally biased region" description="Polar residues" evidence="1">
    <location>
        <begin position="63"/>
        <end position="78"/>
    </location>
</feature>
<feature type="compositionally biased region" description="Basic and acidic residues" evidence="1">
    <location>
        <begin position="22"/>
        <end position="32"/>
    </location>
</feature>